<organism evidence="2 3">
    <name type="scientific">Microbulbifer agarilyticus</name>
    <dbReference type="NCBI Taxonomy" id="260552"/>
    <lineage>
        <taxon>Bacteria</taxon>
        <taxon>Pseudomonadati</taxon>
        <taxon>Pseudomonadota</taxon>
        <taxon>Gammaproteobacteria</taxon>
        <taxon>Cellvibrionales</taxon>
        <taxon>Microbulbiferaceae</taxon>
        <taxon>Microbulbifer</taxon>
    </lineage>
</organism>
<dbReference type="InterPro" id="IPR010836">
    <property type="entry name" value="SapC"/>
</dbReference>
<dbReference type="Proteomes" id="UP000188219">
    <property type="component" value="Chromosome"/>
</dbReference>
<evidence type="ECO:0000313" key="3">
    <source>
        <dbReference type="Proteomes" id="UP000188219"/>
    </source>
</evidence>
<dbReference type="RefSeq" id="WP_077402072.1">
    <property type="nucleotide sequence ID" value="NZ_CP019650.1"/>
</dbReference>
<accession>A0A1Q2M3B5</accession>
<dbReference type="EMBL" id="CP019650">
    <property type="protein sequence ID" value="AQQ67213.1"/>
    <property type="molecule type" value="Genomic_DNA"/>
</dbReference>
<proteinExistence type="predicted"/>
<evidence type="ECO:0000313" key="2">
    <source>
        <dbReference type="EMBL" id="AQQ67213.1"/>
    </source>
</evidence>
<feature type="region of interest" description="Disordered" evidence="1">
    <location>
        <begin position="118"/>
        <end position="140"/>
    </location>
</feature>
<sequence>MSNTVALNNESHRNLKVMTKRGAAFGEATHLVPVVANELRNLVLEYPVCITKDPKNGQFSLCALLGFGPGENLFLQGENWDAQYVPMHIRRQPFMVGYRNPEAGPGEDKGAVITLDMDSPRVNRDGSSADGERLFDDEGSNTPFMNEVSDLLGQLMGGMESTTAFLKFLADNDLIEPAHINVQFASGEQKRYEGLYTVNDEKLQQLEADKLVYMHQHGYLQAAYWLSASMGQVRKLIQRKNQQ</sequence>
<evidence type="ECO:0008006" key="4">
    <source>
        <dbReference type="Google" id="ProtNLM"/>
    </source>
</evidence>
<evidence type="ECO:0000256" key="1">
    <source>
        <dbReference type="SAM" id="MobiDB-lite"/>
    </source>
</evidence>
<dbReference type="STRING" id="260552.Mag101_05850"/>
<dbReference type="eggNOG" id="COG1262">
    <property type="taxonomic scope" value="Bacteria"/>
</dbReference>
<name>A0A1Q2M3B5_9GAMM</name>
<dbReference type="KEGG" id="maga:Mag101_05850"/>
<dbReference type="Pfam" id="PF07277">
    <property type="entry name" value="SapC"/>
    <property type="match status" value="1"/>
</dbReference>
<dbReference type="OrthoDB" id="8888710at2"/>
<keyword evidence="3" id="KW-1185">Reference proteome</keyword>
<protein>
    <recommendedName>
        <fullName evidence="4">Peptidase</fullName>
    </recommendedName>
</protein>
<reference evidence="2" key="1">
    <citation type="submission" date="2017-02" db="EMBL/GenBank/DDBJ databases">
        <title>Genome of Microbulbifer agarilyticus GP101.</title>
        <authorList>
            <person name="Jung J."/>
            <person name="Bae S.S."/>
            <person name="Baek K."/>
        </authorList>
    </citation>
    <scope>NUCLEOTIDE SEQUENCE [LARGE SCALE GENOMIC DNA]</scope>
    <source>
        <strain evidence="2">GP101</strain>
    </source>
</reference>
<dbReference type="AlphaFoldDB" id="A0A1Q2M3B5"/>
<gene>
    <name evidence="2" type="ORF">Mag101_05850</name>
</gene>